<dbReference type="Proteomes" id="UP001150217">
    <property type="component" value="Unassembled WGS sequence"/>
</dbReference>
<evidence type="ECO:0000259" key="5">
    <source>
        <dbReference type="Pfam" id="PF08100"/>
    </source>
</evidence>
<dbReference type="Pfam" id="PF00891">
    <property type="entry name" value="Methyltransf_2"/>
    <property type="match status" value="1"/>
</dbReference>
<protein>
    <submittedName>
        <fullName evidence="6">S-adenosyl-L-methionine-dependent methyltransferase</fullName>
    </submittedName>
</protein>
<dbReference type="GO" id="GO:0032259">
    <property type="term" value="P:methylation"/>
    <property type="evidence" value="ECO:0007669"/>
    <property type="project" value="UniProtKB-KW"/>
</dbReference>
<evidence type="ECO:0000256" key="2">
    <source>
        <dbReference type="ARBA" id="ARBA00022679"/>
    </source>
</evidence>
<gene>
    <name evidence="6" type="ORF">C8R41DRAFT_898475</name>
</gene>
<organism evidence="6 7">
    <name type="scientific">Lentinula lateritia</name>
    <dbReference type="NCBI Taxonomy" id="40482"/>
    <lineage>
        <taxon>Eukaryota</taxon>
        <taxon>Fungi</taxon>
        <taxon>Dikarya</taxon>
        <taxon>Basidiomycota</taxon>
        <taxon>Agaricomycotina</taxon>
        <taxon>Agaricomycetes</taxon>
        <taxon>Agaricomycetidae</taxon>
        <taxon>Agaricales</taxon>
        <taxon>Marasmiineae</taxon>
        <taxon>Omphalotaceae</taxon>
        <taxon>Lentinula</taxon>
    </lineage>
</organism>
<evidence type="ECO:0000259" key="4">
    <source>
        <dbReference type="Pfam" id="PF00891"/>
    </source>
</evidence>
<reference evidence="6" key="1">
    <citation type="submission" date="2022-08" db="EMBL/GenBank/DDBJ databases">
        <title>A Global Phylogenomic Analysis of the Shiitake Genus Lentinula.</title>
        <authorList>
            <consortium name="DOE Joint Genome Institute"/>
            <person name="Sierra-Patev S."/>
            <person name="Min B."/>
            <person name="Naranjo-Ortiz M."/>
            <person name="Looney B."/>
            <person name="Konkel Z."/>
            <person name="Slot J.C."/>
            <person name="Sakamoto Y."/>
            <person name="Steenwyk J.L."/>
            <person name="Rokas A."/>
            <person name="Carro J."/>
            <person name="Camarero S."/>
            <person name="Ferreira P."/>
            <person name="Molpeceres G."/>
            <person name="Ruiz-Duenas F.J."/>
            <person name="Serrano A."/>
            <person name="Henrissat B."/>
            <person name="Drula E."/>
            <person name="Hughes K.W."/>
            <person name="Mata J.L."/>
            <person name="Ishikawa N.K."/>
            <person name="Vargas-Isla R."/>
            <person name="Ushijima S."/>
            <person name="Smith C.A."/>
            <person name="Ahrendt S."/>
            <person name="Andreopoulos W."/>
            <person name="He G."/>
            <person name="Labutti K."/>
            <person name="Lipzen A."/>
            <person name="Ng V."/>
            <person name="Riley R."/>
            <person name="Sandor L."/>
            <person name="Barry K."/>
            <person name="Martinez A.T."/>
            <person name="Xiao Y."/>
            <person name="Gibbons J.G."/>
            <person name="Terashima K."/>
            <person name="Grigoriev I.V."/>
            <person name="Hibbett D.S."/>
        </authorList>
    </citation>
    <scope>NUCLEOTIDE SEQUENCE</scope>
    <source>
        <strain evidence="6">RHP3577 ss4</strain>
    </source>
</reference>
<dbReference type="InterPro" id="IPR029063">
    <property type="entry name" value="SAM-dependent_MTases_sf"/>
</dbReference>
<dbReference type="PANTHER" id="PTHR43712:SF2">
    <property type="entry name" value="O-METHYLTRANSFERASE CICE"/>
    <property type="match status" value="1"/>
</dbReference>
<sequence length="473" mass="52031">MDAANYANPLTELATILYSGIETLLSEYNHQGVAFPLLSQPFTPSPLDTNSVVNESTCLIIAAAHQIIATVRAPAESIQEHATGAYTATALNLCVDVHVADILQGAGAQGIHTRELGTKTNIATKHLYSTARILRYLSTRHIFQEIEPDVFANNRISSLLIKPHSLNEIDANPDIEFEGATLAGFVGHATDECLKASVLIVPWLKDKSTQFPSPFNMSIGSSISLFEWFEAPENTRRLRRATAAMTGGGERFPATIFTNVTHCLTILGFNWKSLKEDAVVVDVGGSVGSVTYTIFQQNKHLRYVIQDLESIINKEAKQYWEEKMPQALTDGQVTLQVTNFFEFQPVQNAAVYFLRLILHDWPDEKCLAILKILRRAAGPLSKLIVFEQIMAYSCKYSGPFADVSNPIKAPAPLLANLGMGAGGFITMIDMQMLTLFNGKERTVTEFINLGSLTGWELEDVKPGLMNAMVFSAV</sequence>
<dbReference type="InterPro" id="IPR001077">
    <property type="entry name" value="COMT_C"/>
</dbReference>
<evidence type="ECO:0000256" key="1">
    <source>
        <dbReference type="ARBA" id="ARBA00022603"/>
    </source>
</evidence>
<dbReference type="EMBL" id="JANVFT010000123">
    <property type="protein sequence ID" value="KAJ4465719.1"/>
    <property type="molecule type" value="Genomic_DNA"/>
</dbReference>
<dbReference type="PROSITE" id="PS51683">
    <property type="entry name" value="SAM_OMT_II"/>
    <property type="match status" value="1"/>
</dbReference>
<dbReference type="Pfam" id="PF08100">
    <property type="entry name" value="Dimerisation"/>
    <property type="match status" value="1"/>
</dbReference>
<dbReference type="InterPro" id="IPR016461">
    <property type="entry name" value="COMT-like"/>
</dbReference>
<keyword evidence="1 6" id="KW-0489">Methyltransferase</keyword>
<dbReference type="InterPro" id="IPR012967">
    <property type="entry name" value="COMT_dimerisation"/>
</dbReference>
<dbReference type="PANTHER" id="PTHR43712">
    <property type="entry name" value="PUTATIVE (AFU_ORTHOLOGUE AFUA_4G14580)-RELATED"/>
    <property type="match status" value="1"/>
</dbReference>
<keyword evidence="2" id="KW-0808">Transferase</keyword>
<evidence type="ECO:0000256" key="3">
    <source>
        <dbReference type="ARBA" id="ARBA00022691"/>
    </source>
</evidence>
<name>A0ABQ8V1V0_9AGAR</name>
<dbReference type="InterPro" id="IPR036390">
    <property type="entry name" value="WH_DNA-bd_sf"/>
</dbReference>
<feature type="domain" description="O-methyltransferase dimerisation" evidence="5">
    <location>
        <begin position="80"/>
        <end position="162"/>
    </location>
</feature>
<dbReference type="Gene3D" id="3.40.50.150">
    <property type="entry name" value="Vaccinia Virus protein VP39"/>
    <property type="match status" value="1"/>
</dbReference>
<evidence type="ECO:0000313" key="7">
    <source>
        <dbReference type="Proteomes" id="UP001150217"/>
    </source>
</evidence>
<evidence type="ECO:0000313" key="6">
    <source>
        <dbReference type="EMBL" id="KAJ4465719.1"/>
    </source>
</evidence>
<dbReference type="InterPro" id="IPR036388">
    <property type="entry name" value="WH-like_DNA-bd_sf"/>
</dbReference>
<feature type="domain" description="O-methyltransferase C-terminal" evidence="4">
    <location>
        <begin position="277"/>
        <end position="391"/>
    </location>
</feature>
<dbReference type="SUPFAM" id="SSF46785">
    <property type="entry name" value="Winged helix' DNA-binding domain"/>
    <property type="match status" value="1"/>
</dbReference>
<keyword evidence="3" id="KW-0949">S-adenosyl-L-methionine</keyword>
<comment type="caution">
    <text evidence="6">The sequence shown here is derived from an EMBL/GenBank/DDBJ whole genome shotgun (WGS) entry which is preliminary data.</text>
</comment>
<dbReference type="GO" id="GO:0008168">
    <property type="term" value="F:methyltransferase activity"/>
    <property type="evidence" value="ECO:0007669"/>
    <property type="project" value="UniProtKB-KW"/>
</dbReference>
<dbReference type="SUPFAM" id="SSF53335">
    <property type="entry name" value="S-adenosyl-L-methionine-dependent methyltransferases"/>
    <property type="match status" value="1"/>
</dbReference>
<dbReference type="Gene3D" id="1.10.10.10">
    <property type="entry name" value="Winged helix-like DNA-binding domain superfamily/Winged helix DNA-binding domain"/>
    <property type="match status" value="1"/>
</dbReference>
<proteinExistence type="predicted"/>
<keyword evidence="7" id="KW-1185">Reference proteome</keyword>
<accession>A0ABQ8V1V0</accession>